<sequence length="274" mass="32095">MTKKKDSSQPQIIRNGTHSYKDFFPEVDKLSIEEFLLEDVKKKIENQFMNKDGWLTIFSSKGIYPLTDNIIAQFIPENNVEDFLKSPKWTAKWGINTTPVFNNIDHSSDSEEKSDENMYLGELTQLINLSRRSRPDEVWKLRVDKDLIDGLKLEDQANFTGRPKRDFCIRNKEGNLTDVLNIKRWPIPTAMMDSSVLSHYISEKKLKLAICFYVRRTSSCPDNWVYEPIEDIQKTSQYIYKHSIKKLFPRHRLSYIIDSDICGKMIIEPKKSSN</sequence>
<dbReference type="EMBL" id="JBHULH010000011">
    <property type="protein sequence ID" value="MFD2568547.1"/>
    <property type="molecule type" value="Genomic_DNA"/>
</dbReference>
<dbReference type="RefSeq" id="WP_379667253.1">
    <property type="nucleotide sequence ID" value="NZ_JBHULH010000011.1"/>
</dbReference>
<keyword evidence="2" id="KW-1185">Reference proteome</keyword>
<reference evidence="2" key="1">
    <citation type="journal article" date="2019" name="Int. J. Syst. Evol. Microbiol.">
        <title>The Global Catalogue of Microorganisms (GCM) 10K type strain sequencing project: providing services to taxonomists for standard genome sequencing and annotation.</title>
        <authorList>
            <consortium name="The Broad Institute Genomics Platform"/>
            <consortium name="The Broad Institute Genome Sequencing Center for Infectious Disease"/>
            <person name="Wu L."/>
            <person name="Ma J."/>
        </authorList>
    </citation>
    <scope>NUCLEOTIDE SEQUENCE [LARGE SCALE GENOMIC DNA]</scope>
    <source>
        <strain evidence="2">KCTC 52127</strain>
    </source>
</reference>
<organism evidence="1 2">
    <name type="scientific">Pseudotenacibaculum haliotis</name>
    <dbReference type="NCBI Taxonomy" id="1862138"/>
    <lineage>
        <taxon>Bacteria</taxon>
        <taxon>Pseudomonadati</taxon>
        <taxon>Bacteroidota</taxon>
        <taxon>Flavobacteriia</taxon>
        <taxon>Flavobacteriales</taxon>
        <taxon>Flavobacteriaceae</taxon>
        <taxon>Pseudotenacibaculum</taxon>
    </lineage>
</organism>
<comment type="caution">
    <text evidence="1">The sequence shown here is derived from an EMBL/GenBank/DDBJ whole genome shotgun (WGS) entry which is preliminary data.</text>
</comment>
<proteinExistence type="predicted"/>
<gene>
    <name evidence="1" type="ORF">ACFSRZ_14315</name>
</gene>
<evidence type="ECO:0008006" key="3">
    <source>
        <dbReference type="Google" id="ProtNLM"/>
    </source>
</evidence>
<accession>A0ABW5LW21</accession>
<evidence type="ECO:0000313" key="1">
    <source>
        <dbReference type="EMBL" id="MFD2568547.1"/>
    </source>
</evidence>
<evidence type="ECO:0000313" key="2">
    <source>
        <dbReference type="Proteomes" id="UP001597508"/>
    </source>
</evidence>
<name>A0ABW5LW21_9FLAO</name>
<protein>
    <recommendedName>
        <fullName evidence="3">Restriction endonuclease</fullName>
    </recommendedName>
</protein>
<dbReference type="Proteomes" id="UP001597508">
    <property type="component" value="Unassembled WGS sequence"/>
</dbReference>